<protein>
    <submittedName>
        <fullName evidence="1">Uncharacterized protein</fullName>
    </submittedName>
</protein>
<dbReference type="EMBL" id="BRXU01000003">
    <property type="protein sequence ID" value="GLC50314.1"/>
    <property type="molecule type" value="Genomic_DNA"/>
</dbReference>
<evidence type="ECO:0000313" key="2">
    <source>
        <dbReference type="Proteomes" id="UP001165080"/>
    </source>
</evidence>
<name>A0A9W6BDY3_9CHLO</name>
<evidence type="ECO:0000313" key="1">
    <source>
        <dbReference type="EMBL" id="GLC50314.1"/>
    </source>
</evidence>
<proteinExistence type="predicted"/>
<dbReference type="AlphaFoldDB" id="A0A9W6BDY3"/>
<keyword evidence="2" id="KW-1185">Reference proteome</keyword>
<comment type="caution">
    <text evidence="1">The sequence shown here is derived from an EMBL/GenBank/DDBJ whole genome shotgun (WGS) entry which is preliminary data.</text>
</comment>
<reference evidence="1 2" key="1">
    <citation type="journal article" date="2023" name="Commun. Biol.">
        <title>Reorganization of the ancestral sex-determining regions during the evolution of trioecy in Pleodorina starrii.</title>
        <authorList>
            <person name="Takahashi K."/>
            <person name="Suzuki S."/>
            <person name="Kawai-Toyooka H."/>
            <person name="Yamamoto K."/>
            <person name="Hamaji T."/>
            <person name="Ootsuki R."/>
            <person name="Yamaguchi H."/>
            <person name="Kawachi M."/>
            <person name="Higashiyama T."/>
            <person name="Nozaki H."/>
        </authorList>
    </citation>
    <scope>NUCLEOTIDE SEQUENCE [LARGE SCALE GENOMIC DNA]</scope>
    <source>
        <strain evidence="1 2">NIES-4479</strain>
    </source>
</reference>
<organism evidence="1 2">
    <name type="scientific">Pleodorina starrii</name>
    <dbReference type="NCBI Taxonomy" id="330485"/>
    <lineage>
        <taxon>Eukaryota</taxon>
        <taxon>Viridiplantae</taxon>
        <taxon>Chlorophyta</taxon>
        <taxon>core chlorophytes</taxon>
        <taxon>Chlorophyceae</taxon>
        <taxon>CS clade</taxon>
        <taxon>Chlamydomonadales</taxon>
        <taxon>Volvocaceae</taxon>
        <taxon>Pleodorina</taxon>
    </lineage>
</organism>
<accession>A0A9W6BDY3</accession>
<dbReference type="Proteomes" id="UP001165080">
    <property type="component" value="Unassembled WGS sequence"/>
</dbReference>
<sequence>MNSGPIIATAIAKITLVPPRRQLYVRVTLVRNGEVLDMTMEPPPVVRGLDELFTYIVNLRQRYPDSDDVQITAEFI</sequence>
<gene>
    <name evidence="1" type="primary">PLESTB000815</name>
    <name evidence="1" type="ORF">PLESTB_000365600</name>
</gene>